<evidence type="ECO:0000256" key="1">
    <source>
        <dbReference type="ARBA" id="ARBA00004442"/>
    </source>
</evidence>
<feature type="chain" id="PRO_5004206836" description="MltA-interacting MipA" evidence="6">
    <location>
        <begin position="28"/>
        <end position="257"/>
    </location>
</feature>
<keyword evidence="3 6" id="KW-0732">Signal</keyword>
<evidence type="ECO:0000256" key="5">
    <source>
        <dbReference type="ARBA" id="ARBA00023237"/>
    </source>
</evidence>
<keyword evidence="4" id="KW-0472">Membrane</keyword>
<evidence type="ECO:0000256" key="6">
    <source>
        <dbReference type="SAM" id="SignalP"/>
    </source>
</evidence>
<protein>
    <recommendedName>
        <fullName evidence="9">MltA-interacting MipA</fullName>
    </recommendedName>
</protein>
<evidence type="ECO:0000256" key="3">
    <source>
        <dbReference type="ARBA" id="ARBA00022729"/>
    </source>
</evidence>
<keyword evidence="5" id="KW-0998">Cell outer membrane</keyword>
<evidence type="ECO:0000256" key="4">
    <source>
        <dbReference type="ARBA" id="ARBA00023136"/>
    </source>
</evidence>
<sequence>MLDDHMIRPLLTAATALALLTSTSAAAQTGLSFTLRGGVAAKPGYFGSDELSYGPDLAVSNLQVSLMGRDFGGGAPGYGLGMRGSFRYIPERSADEYGELAGLDDVDASLELGAGLGYTSSAFEAFADVRYGVIGHESLVAEVGADAVFRPLGGLTMSVGPRMLFGSEQYSDTYFGVSAAESAASGTLAAYEADGGPVSAGVELGMTYDINQDWGVDGAVRYDRFVGSAADSPIVEQGSDEQLSLRIGVTRNISLGF</sequence>
<accession>Q2CBY1</accession>
<dbReference type="AlphaFoldDB" id="Q2CBY1"/>
<evidence type="ECO:0000313" key="8">
    <source>
        <dbReference type="Proteomes" id="UP000003635"/>
    </source>
</evidence>
<comment type="subcellular location">
    <subcellularLocation>
        <location evidence="1">Cell outer membrane</location>
    </subcellularLocation>
</comment>
<dbReference type="PANTHER" id="PTHR38776">
    <property type="entry name" value="MLTA-INTERACTING PROTEIN-RELATED"/>
    <property type="match status" value="1"/>
</dbReference>
<evidence type="ECO:0000256" key="2">
    <source>
        <dbReference type="ARBA" id="ARBA00005722"/>
    </source>
</evidence>
<dbReference type="OrthoDB" id="5462484at2"/>
<dbReference type="GO" id="GO:0009279">
    <property type="term" value="C:cell outer membrane"/>
    <property type="evidence" value="ECO:0007669"/>
    <property type="project" value="UniProtKB-SubCell"/>
</dbReference>
<dbReference type="eggNOG" id="COG3713">
    <property type="taxonomic scope" value="Bacteria"/>
</dbReference>
<proteinExistence type="inferred from homology"/>
<dbReference type="HOGENOM" id="CLU_062990_2_1_5"/>
<evidence type="ECO:0008006" key="9">
    <source>
        <dbReference type="Google" id="ProtNLM"/>
    </source>
</evidence>
<dbReference type="EMBL" id="AAOT01000034">
    <property type="protein sequence ID" value="EAR50213.1"/>
    <property type="molecule type" value="Genomic_DNA"/>
</dbReference>
<name>Q2CBY1_OCEGH</name>
<keyword evidence="8" id="KW-1185">Reference proteome</keyword>
<dbReference type="PANTHER" id="PTHR38776:SF1">
    <property type="entry name" value="MLTA-INTERACTING PROTEIN-RELATED"/>
    <property type="match status" value="1"/>
</dbReference>
<feature type="signal peptide" evidence="6">
    <location>
        <begin position="1"/>
        <end position="27"/>
    </location>
</feature>
<comment type="similarity">
    <text evidence="2">Belongs to the MipA/OmpV family.</text>
</comment>
<organism evidence="7 8">
    <name type="scientific">Oceanicola granulosus (strain ATCC BAA-861 / DSM 15982 / KCTC 12143 / HTCC2516)</name>
    <dbReference type="NCBI Taxonomy" id="314256"/>
    <lineage>
        <taxon>Bacteria</taxon>
        <taxon>Pseudomonadati</taxon>
        <taxon>Pseudomonadota</taxon>
        <taxon>Alphaproteobacteria</taxon>
        <taxon>Rhodobacterales</taxon>
        <taxon>Roseobacteraceae</taxon>
        <taxon>Oceanicola</taxon>
    </lineage>
</organism>
<dbReference type="STRING" id="314256.OG2516_05033"/>
<reference evidence="7 8" key="1">
    <citation type="journal article" date="2010" name="J. Bacteriol.">
        <title>Genome sequences of Oceanicola granulosus HTCC2516(T) and Oceanicola batsensis HTCC2597(TDelta).</title>
        <authorList>
            <person name="Thrash J.C."/>
            <person name="Cho J.C."/>
            <person name="Vergin K.L."/>
            <person name="Giovannoni S.J."/>
        </authorList>
    </citation>
    <scope>NUCLEOTIDE SEQUENCE [LARGE SCALE GENOMIC DNA]</scope>
    <source>
        <strain evidence="8">ATCC BAA-861 / DSM 15982 / KCTC 12143 / HTCC2516</strain>
    </source>
</reference>
<dbReference type="InterPro" id="IPR010583">
    <property type="entry name" value="MipA"/>
</dbReference>
<dbReference type="Pfam" id="PF06629">
    <property type="entry name" value="MipA"/>
    <property type="match status" value="1"/>
</dbReference>
<dbReference type="Proteomes" id="UP000003635">
    <property type="component" value="Unassembled WGS sequence"/>
</dbReference>
<evidence type="ECO:0000313" key="7">
    <source>
        <dbReference type="EMBL" id="EAR50213.1"/>
    </source>
</evidence>
<gene>
    <name evidence="7" type="ORF">OG2516_05033</name>
</gene>
<comment type="caution">
    <text evidence="7">The sequence shown here is derived from an EMBL/GenBank/DDBJ whole genome shotgun (WGS) entry which is preliminary data.</text>
</comment>